<dbReference type="PANTHER" id="PTHR32305:SF15">
    <property type="entry name" value="PROTEIN RHSA-RELATED"/>
    <property type="match status" value="1"/>
</dbReference>
<protein>
    <recommendedName>
        <fullName evidence="4">RHS repeat-associated core domain-containing protein</fullName>
    </recommendedName>
</protein>
<dbReference type="Proteomes" id="UP000196842">
    <property type="component" value="Chromosome I"/>
</dbReference>
<organism evidence="2 3">
    <name type="scientific">Pseudomonas viridiflava</name>
    <name type="common">Phytomonas viridiflava</name>
    <dbReference type="NCBI Taxonomy" id="33069"/>
    <lineage>
        <taxon>Bacteria</taxon>
        <taxon>Pseudomonadati</taxon>
        <taxon>Pseudomonadota</taxon>
        <taxon>Gammaproteobacteria</taxon>
        <taxon>Pseudomonadales</taxon>
        <taxon>Pseudomonadaceae</taxon>
        <taxon>Pseudomonas</taxon>
    </lineage>
</organism>
<reference evidence="2 3" key="1">
    <citation type="submission" date="2017-05" db="EMBL/GenBank/DDBJ databases">
        <authorList>
            <person name="Song R."/>
            <person name="Chenine A.L."/>
            <person name="Ruprecht R.M."/>
        </authorList>
    </citation>
    <scope>NUCLEOTIDE SEQUENCE [LARGE SCALE GENOMIC DNA]</scope>
    <source>
        <strain evidence="2 3">CFBP 1590</strain>
    </source>
</reference>
<evidence type="ECO:0000313" key="2">
    <source>
        <dbReference type="EMBL" id="SMS12712.1"/>
    </source>
</evidence>
<dbReference type="KEGG" id="pvd:CFBP1590__5126"/>
<dbReference type="NCBIfam" id="TIGR03696">
    <property type="entry name" value="Rhs_assc_core"/>
    <property type="match status" value="1"/>
</dbReference>
<sequence length="368" mass="39840">MAFPTNAVLSRYRYDALDRLTASTSAGRPDVKCFYQKSHLATEIQGSVTRIVVQHDDLLLAQAQVENTDTIVNLLATDQQRSVLNKLGSSGPEAMAYMPYGHLPAEVSSASLMGFNGERCDPVTGHYLLGNGYRAFNPVLMRFNSPDSLSPFEEGGLNAYAYCQGDPVNFDDPTGHMPRYLALLKMQPAKRAMVFGAEHSSLPRVMGSLPAGHAVPGVGNGVPVSSTVASTASVASRSPTQPIPSSEVNVTSPSVAKPGRSRKRNALRDDGAAKVKKAKREYESAMESFAVTNSLLGADPYLLGRLDARATLREAAYRKLNNEYMDANRSKPGFSQAAFDENRTLLNAANRRIETYAQTSSEVATIRQ</sequence>
<feature type="compositionally biased region" description="Polar residues" evidence="1">
    <location>
        <begin position="243"/>
        <end position="254"/>
    </location>
</feature>
<dbReference type="RefSeq" id="WP_088236194.1">
    <property type="nucleotide sequence ID" value="NZ_LT855380.1"/>
</dbReference>
<dbReference type="Gene3D" id="2.180.10.10">
    <property type="entry name" value="RHS repeat-associated core"/>
    <property type="match status" value="1"/>
</dbReference>
<dbReference type="PANTHER" id="PTHR32305">
    <property type="match status" value="1"/>
</dbReference>
<evidence type="ECO:0000256" key="1">
    <source>
        <dbReference type="SAM" id="MobiDB-lite"/>
    </source>
</evidence>
<evidence type="ECO:0000313" key="3">
    <source>
        <dbReference type="Proteomes" id="UP000196842"/>
    </source>
</evidence>
<dbReference type="EMBL" id="LT855380">
    <property type="protein sequence ID" value="SMS12712.1"/>
    <property type="molecule type" value="Genomic_DNA"/>
</dbReference>
<dbReference type="GeneID" id="47766767"/>
<name>A0A1Y6JV85_PSEVI</name>
<evidence type="ECO:0008006" key="4">
    <source>
        <dbReference type="Google" id="ProtNLM"/>
    </source>
</evidence>
<proteinExistence type="predicted"/>
<dbReference type="InterPro" id="IPR022385">
    <property type="entry name" value="Rhs_assc_core"/>
</dbReference>
<feature type="region of interest" description="Disordered" evidence="1">
    <location>
        <begin position="233"/>
        <end position="272"/>
    </location>
</feature>
<gene>
    <name evidence="2" type="ORF">CFBP1590__5126</name>
</gene>
<dbReference type="SUPFAM" id="SSF56399">
    <property type="entry name" value="ADP-ribosylation"/>
    <property type="match status" value="1"/>
</dbReference>
<accession>A0A1Y6JV85</accession>
<dbReference type="InterPro" id="IPR050708">
    <property type="entry name" value="T6SS_VgrG/RHS"/>
</dbReference>
<dbReference type="AlphaFoldDB" id="A0A1Y6JV85"/>